<evidence type="ECO:0000259" key="1">
    <source>
        <dbReference type="PROSITE" id="PS50208"/>
    </source>
</evidence>
<evidence type="ECO:0000313" key="2">
    <source>
        <dbReference type="EMBL" id="ETO26590.1"/>
    </source>
</evidence>
<dbReference type="Proteomes" id="UP000023152">
    <property type="component" value="Unassembled WGS sequence"/>
</dbReference>
<dbReference type="OrthoDB" id="6116485at2759"/>
<dbReference type="Gene3D" id="3.40.50.1460">
    <property type="match status" value="1"/>
</dbReference>
<keyword evidence="3" id="KW-1185">Reference proteome</keyword>
<comment type="caution">
    <text evidence="2">The sequence shown here is derived from an EMBL/GenBank/DDBJ whole genome shotgun (WGS) entry which is preliminary data.</text>
</comment>
<organism evidence="2 3">
    <name type="scientific">Reticulomyxa filosa</name>
    <dbReference type="NCBI Taxonomy" id="46433"/>
    <lineage>
        <taxon>Eukaryota</taxon>
        <taxon>Sar</taxon>
        <taxon>Rhizaria</taxon>
        <taxon>Retaria</taxon>
        <taxon>Foraminifera</taxon>
        <taxon>Monothalamids</taxon>
        <taxon>Reticulomyxidae</taxon>
        <taxon>Reticulomyxa</taxon>
    </lineage>
</organism>
<evidence type="ECO:0000313" key="3">
    <source>
        <dbReference type="Proteomes" id="UP000023152"/>
    </source>
</evidence>
<dbReference type="InterPro" id="IPR052039">
    <property type="entry name" value="Caspase-related_regulators"/>
</dbReference>
<dbReference type="PANTHER" id="PTHR22576:SF41">
    <property type="entry name" value="CASPASE 14, APOPTOSIS-RELATED CYSTEINE PEPTIDASE"/>
    <property type="match status" value="1"/>
</dbReference>
<dbReference type="GO" id="GO:0004197">
    <property type="term" value="F:cysteine-type endopeptidase activity"/>
    <property type="evidence" value="ECO:0007669"/>
    <property type="project" value="InterPro"/>
</dbReference>
<dbReference type="Pfam" id="PF00656">
    <property type="entry name" value="Peptidase_C14"/>
    <property type="match status" value="1"/>
</dbReference>
<accession>X6NJV4</accession>
<dbReference type="PROSITE" id="PS50208">
    <property type="entry name" value="CASPASE_P20"/>
    <property type="match status" value="1"/>
</dbReference>
<feature type="domain" description="Caspase family p20" evidence="1">
    <location>
        <begin position="227"/>
        <end position="310"/>
    </location>
</feature>
<dbReference type="InterPro" id="IPR029030">
    <property type="entry name" value="Caspase-like_dom_sf"/>
</dbReference>
<dbReference type="EMBL" id="ASPP01007755">
    <property type="protein sequence ID" value="ETO26590.1"/>
    <property type="molecule type" value="Genomic_DNA"/>
</dbReference>
<gene>
    <name evidence="2" type="ORF">RFI_10549</name>
</gene>
<protein>
    <recommendedName>
        <fullName evidence="1">Caspase family p20 domain-containing protein</fullName>
    </recommendedName>
</protein>
<sequence length="409" mass="48101">MKWWNERKQKEKTEIIETFKTMSNEQFEVWLLNECEWKHEITKDDIGAFVFPLINILTPQRQIKTAKKRKLIDLSLFTLRLIESYVIMDETKKLVKMKELTFEELLHQAYNCLESKAFQKINKENLKLQLVDMKNDIIESDEAVKKEFENDEPTFKVIWTSFQQPVMLGRTKTIKDALVIMIAISEYDDNNIWKNLKNVKEKDVKNFKQLFEQELNYEIVCNPSPKMTKDEIDEFIEKVKINFKLRKNTNNYDGVIIIICGHGENGNMLVASDGKYVSIDRIRSSFNCHEMESFKDFPKIFIIDACRGENIPKAHEIAKRGNEISYGHNDDGFLIIWSTTKGHQVADLSLLSECIKKVVVSKYKSGYPFKQMLQDIRTEIRSNKNSEWYCVESQDTTDYDIIFQSKKSV</sequence>
<reference evidence="2 3" key="1">
    <citation type="journal article" date="2013" name="Curr. Biol.">
        <title>The Genome of the Foraminiferan Reticulomyxa filosa.</title>
        <authorList>
            <person name="Glockner G."/>
            <person name="Hulsmann N."/>
            <person name="Schleicher M."/>
            <person name="Noegel A.A."/>
            <person name="Eichinger L."/>
            <person name="Gallinger C."/>
            <person name="Pawlowski J."/>
            <person name="Sierra R."/>
            <person name="Euteneuer U."/>
            <person name="Pillet L."/>
            <person name="Moustafa A."/>
            <person name="Platzer M."/>
            <person name="Groth M."/>
            <person name="Szafranski K."/>
            <person name="Schliwa M."/>
        </authorList>
    </citation>
    <scope>NUCLEOTIDE SEQUENCE [LARGE SCALE GENOMIC DNA]</scope>
</reference>
<name>X6NJV4_RETFI</name>
<dbReference type="SUPFAM" id="SSF52129">
    <property type="entry name" value="Caspase-like"/>
    <property type="match status" value="1"/>
</dbReference>
<dbReference type="GO" id="GO:0006508">
    <property type="term" value="P:proteolysis"/>
    <property type="evidence" value="ECO:0007669"/>
    <property type="project" value="InterPro"/>
</dbReference>
<dbReference type="PANTHER" id="PTHR22576">
    <property type="entry name" value="MUCOSA ASSOCIATED LYMPHOID TISSUE LYMPHOMA TRANSLOCATION PROTEIN 1/PARACASPASE"/>
    <property type="match status" value="1"/>
</dbReference>
<dbReference type="InterPro" id="IPR001309">
    <property type="entry name" value="Pept_C14_p20"/>
</dbReference>
<dbReference type="InterPro" id="IPR011600">
    <property type="entry name" value="Pept_C14_caspase"/>
</dbReference>
<proteinExistence type="predicted"/>
<dbReference type="AlphaFoldDB" id="X6NJV4"/>